<sequence length="437" mass="49566">MEPLTNESIFSDVYHALIHSHFISTLLKLEHEYAIILSSFFKQRAKYLNFSMELVRCRQEMEEAVRNIGTNFTDNQVNQLAKKHIEVSEMESSKWSSALSTVKDKQRREYRDQVMKLHELLLIEKSADNAASNSVDSYLFSPLPGTSSASGPVNNKRGVQTRREDCFTVNLGAQMKTSHNLRLVSCHVLDMCRLQLSDAFTGQRLQTAISLYSNKLCGLVLLVDNRINSHSGVKKAFAEVCQQTTDFHFPDLSEQLESIQTAVQAGHNDPPHAPLQAPNEAHVHLRQTSPSARQPRLNVGDLYITRHSNLSEVHVVFHVATDDSLHAEVSSRHPVILAYRNIIKTAFNSDIKTITLPLLLVHEMTEEMTIAWCLRRAELVFKCIKGFIMEMSVCHFEESFNIQFLIPETLSDEAFNNFSTMMPSIFRMSNPLVATSQ</sequence>
<organism evidence="2 3">
    <name type="scientific">Helobdella robusta</name>
    <name type="common">Californian leech</name>
    <dbReference type="NCBI Taxonomy" id="6412"/>
    <lineage>
        <taxon>Eukaryota</taxon>
        <taxon>Metazoa</taxon>
        <taxon>Spiralia</taxon>
        <taxon>Lophotrochozoa</taxon>
        <taxon>Annelida</taxon>
        <taxon>Clitellata</taxon>
        <taxon>Hirudinea</taxon>
        <taxon>Rhynchobdellida</taxon>
        <taxon>Glossiphoniidae</taxon>
        <taxon>Helobdella</taxon>
    </lineage>
</organism>
<evidence type="ECO:0000313" key="3">
    <source>
        <dbReference type="Proteomes" id="UP000015101"/>
    </source>
</evidence>
<name>T1EFF3_HELRO</name>
<dbReference type="GeneID" id="20195305"/>
<reference evidence="3" key="1">
    <citation type="submission" date="2012-12" db="EMBL/GenBank/DDBJ databases">
        <authorList>
            <person name="Hellsten U."/>
            <person name="Grimwood J."/>
            <person name="Chapman J.A."/>
            <person name="Shapiro H."/>
            <person name="Aerts A."/>
            <person name="Otillar R.P."/>
            <person name="Terry A.Y."/>
            <person name="Boore J.L."/>
            <person name="Simakov O."/>
            <person name="Marletaz F."/>
            <person name="Cho S.-J."/>
            <person name="Edsinger-Gonzales E."/>
            <person name="Havlak P."/>
            <person name="Kuo D.-H."/>
            <person name="Larsson T."/>
            <person name="Lv J."/>
            <person name="Arendt D."/>
            <person name="Savage R."/>
            <person name="Osoegawa K."/>
            <person name="de Jong P."/>
            <person name="Lindberg D.R."/>
            <person name="Seaver E.C."/>
            <person name="Weisblat D.A."/>
            <person name="Putnam N.H."/>
            <person name="Grigoriev I.V."/>
            <person name="Rokhsar D.S."/>
        </authorList>
    </citation>
    <scope>NUCLEOTIDE SEQUENCE</scope>
</reference>
<dbReference type="EMBL" id="KB096551">
    <property type="protein sequence ID" value="ESO03939.1"/>
    <property type="molecule type" value="Genomic_DNA"/>
</dbReference>
<dbReference type="RefSeq" id="XP_009017875.1">
    <property type="nucleotide sequence ID" value="XM_009019627.1"/>
</dbReference>
<dbReference type="eggNOG" id="KOG4506">
    <property type="taxonomic scope" value="Eukaryota"/>
</dbReference>
<evidence type="ECO:0000313" key="1">
    <source>
        <dbReference type="EMBL" id="ESO03939.1"/>
    </source>
</evidence>
<dbReference type="Pfam" id="PF10154">
    <property type="entry name" value="Fy-3"/>
    <property type="match status" value="1"/>
</dbReference>
<dbReference type="HOGENOM" id="CLU_036084_0_0_1"/>
<dbReference type="PANTHER" id="PTHR16525">
    <property type="entry name" value="PROTEIN C12ORF4"/>
    <property type="match status" value="1"/>
</dbReference>
<dbReference type="InParanoid" id="T1EFF3"/>
<dbReference type="EnsemblMetazoa" id="HelroT111877">
    <property type="protein sequence ID" value="HelroP111877"/>
    <property type="gene ID" value="HelroG111877"/>
</dbReference>
<keyword evidence="3" id="KW-1185">Reference proteome</keyword>
<gene>
    <name evidence="2" type="primary">20195305</name>
    <name evidence="1" type="ORF">HELRODRAFT_111877</name>
</gene>
<reference evidence="1 3" key="2">
    <citation type="journal article" date="2013" name="Nature">
        <title>Insights into bilaterian evolution from three spiralian genomes.</title>
        <authorList>
            <person name="Simakov O."/>
            <person name="Marletaz F."/>
            <person name="Cho S.J."/>
            <person name="Edsinger-Gonzales E."/>
            <person name="Havlak P."/>
            <person name="Hellsten U."/>
            <person name="Kuo D.H."/>
            <person name="Larsson T."/>
            <person name="Lv J."/>
            <person name="Arendt D."/>
            <person name="Savage R."/>
            <person name="Osoegawa K."/>
            <person name="de Jong P."/>
            <person name="Grimwood J."/>
            <person name="Chapman J.A."/>
            <person name="Shapiro H."/>
            <person name="Aerts A."/>
            <person name="Otillar R.P."/>
            <person name="Terry A.Y."/>
            <person name="Boore J.L."/>
            <person name="Grigoriev I.V."/>
            <person name="Lindberg D.R."/>
            <person name="Seaver E.C."/>
            <person name="Weisblat D.A."/>
            <person name="Putnam N.H."/>
            <person name="Rokhsar D.S."/>
        </authorList>
    </citation>
    <scope>NUCLEOTIDE SEQUENCE</scope>
</reference>
<accession>T1EFF3</accession>
<dbReference type="InterPro" id="IPR019311">
    <property type="entry name" value="Fy-3"/>
</dbReference>
<proteinExistence type="predicted"/>
<dbReference type="AlphaFoldDB" id="T1EFF3"/>
<dbReference type="OMA" id="CKHKRSH"/>
<dbReference type="EMBL" id="AMQM01004416">
    <property type="status" value="NOT_ANNOTATED_CDS"/>
    <property type="molecule type" value="Genomic_DNA"/>
</dbReference>
<evidence type="ECO:0000313" key="2">
    <source>
        <dbReference type="EnsemblMetazoa" id="HelroP111877"/>
    </source>
</evidence>
<dbReference type="PANTHER" id="PTHR16525:SF0">
    <property type="entry name" value="PROTEIN C12ORF4"/>
    <property type="match status" value="1"/>
</dbReference>
<dbReference type="GO" id="GO:0005737">
    <property type="term" value="C:cytoplasm"/>
    <property type="evidence" value="ECO:0000318"/>
    <property type="project" value="GO_Central"/>
</dbReference>
<dbReference type="Proteomes" id="UP000015101">
    <property type="component" value="Unassembled WGS sequence"/>
</dbReference>
<reference evidence="2" key="3">
    <citation type="submission" date="2015-06" db="UniProtKB">
        <authorList>
            <consortium name="EnsemblMetazoa"/>
        </authorList>
    </citation>
    <scope>IDENTIFICATION</scope>
</reference>
<protein>
    <submittedName>
        <fullName evidence="1 2">Uncharacterized protein</fullName>
    </submittedName>
</protein>
<dbReference type="CTD" id="20195305"/>
<dbReference type="FunCoup" id="T1EFF3">
    <property type="interactions" value="1897"/>
</dbReference>
<dbReference type="STRING" id="6412.T1EFF3"/>
<dbReference type="KEGG" id="hro:HELRODRAFT_111877"/>
<dbReference type="OrthoDB" id="415359at2759"/>